<dbReference type="InterPro" id="IPR011032">
    <property type="entry name" value="GroES-like_sf"/>
</dbReference>
<feature type="non-terminal residue" evidence="2">
    <location>
        <position position="1"/>
    </location>
</feature>
<dbReference type="InterPro" id="IPR036291">
    <property type="entry name" value="NAD(P)-bd_dom_sf"/>
</dbReference>
<dbReference type="AlphaFoldDB" id="A0A382DZC0"/>
<dbReference type="Pfam" id="PF00107">
    <property type="entry name" value="ADH_zinc_N"/>
    <property type="match status" value="1"/>
</dbReference>
<sequence>SQIPLSDGAGEVTQIGDGVTRFQVGDRVVGTFFSGHWLDGDRPEGVMPYRRGGPGEGVLSEFITGNENGFVAIPEHLSYEEASTLTTAGVTAWVGLFRYGDLQPGDYVLLEGTGGVSSFGLLLSAAAGAKPIITSSSDRKLERATELGAVGTVNYRRNPDWHEAVLELTGGLGVKHVLEIGGRETLDKALNTLAIGGHISLIGGLTGFGGSVPFSILFDRDASATGFHVGSRADFEAMNTFISGHAIHPVIDRVFEFEDAPAAFDFYLTGDFMGKVVIRL</sequence>
<dbReference type="InterPro" id="IPR013154">
    <property type="entry name" value="ADH-like_N"/>
</dbReference>
<dbReference type="Pfam" id="PF08240">
    <property type="entry name" value="ADH_N"/>
    <property type="match status" value="1"/>
</dbReference>
<dbReference type="PANTHER" id="PTHR45033:SF2">
    <property type="entry name" value="ZINC-TYPE ALCOHOL DEHYDROGENASE-LIKE PROTEIN C1773.06C"/>
    <property type="match status" value="1"/>
</dbReference>
<dbReference type="InterPro" id="IPR020843">
    <property type="entry name" value="ER"/>
</dbReference>
<feature type="domain" description="Enoyl reductase (ER)" evidence="1">
    <location>
        <begin position="1"/>
        <end position="278"/>
    </location>
</feature>
<proteinExistence type="predicted"/>
<dbReference type="GO" id="GO:0016491">
    <property type="term" value="F:oxidoreductase activity"/>
    <property type="evidence" value="ECO:0007669"/>
    <property type="project" value="InterPro"/>
</dbReference>
<dbReference type="Gene3D" id="3.40.50.720">
    <property type="entry name" value="NAD(P)-binding Rossmann-like Domain"/>
    <property type="match status" value="1"/>
</dbReference>
<dbReference type="InterPro" id="IPR052711">
    <property type="entry name" value="Zinc_ADH-like"/>
</dbReference>
<dbReference type="Gene3D" id="3.90.180.10">
    <property type="entry name" value="Medium-chain alcohol dehydrogenases, catalytic domain"/>
    <property type="match status" value="1"/>
</dbReference>
<gene>
    <name evidence="2" type="ORF">METZ01_LOCUS196592</name>
</gene>
<dbReference type="CDD" id="cd08276">
    <property type="entry name" value="MDR7"/>
    <property type="match status" value="1"/>
</dbReference>
<evidence type="ECO:0000259" key="1">
    <source>
        <dbReference type="SMART" id="SM00829"/>
    </source>
</evidence>
<dbReference type="PANTHER" id="PTHR45033">
    <property type="match status" value="1"/>
</dbReference>
<dbReference type="SUPFAM" id="SSF51735">
    <property type="entry name" value="NAD(P)-binding Rossmann-fold domains"/>
    <property type="match status" value="1"/>
</dbReference>
<dbReference type="SUPFAM" id="SSF50129">
    <property type="entry name" value="GroES-like"/>
    <property type="match status" value="1"/>
</dbReference>
<dbReference type="SMART" id="SM00829">
    <property type="entry name" value="PKS_ER"/>
    <property type="match status" value="1"/>
</dbReference>
<protein>
    <recommendedName>
        <fullName evidence="1">Enoyl reductase (ER) domain-containing protein</fullName>
    </recommendedName>
</protein>
<name>A0A382DZC0_9ZZZZ</name>
<reference evidence="2" key="1">
    <citation type="submission" date="2018-05" db="EMBL/GenBank/DDBJ databases">
        <authorList>
            <person name="Lanie J.A."/>
            <person name="Ng W.-L."/>
            <person name="Kazmierczak K.M."/>
            <person name="Andrzejewski T.M."/>
            <person name="Davidsen T.M."/>
            <person name="Wayne K.J."/>
            <person name="Tettelin H."/>
            <person name="Glass J.I."/>
            <person name="Rusch D."/>
            <person name="Podicherti R."/>
            <person name="Tsui H.-C.T."/>
            <person name="Winkler M.E."/>
        </authorList>
    </citation>
    <scope>NUCLEOTIDE SEQUENCE</scope>
</reference>
<evidence type="ECO:0000313" key="2">
    <source>
        <dbReference type="EMBL" id="SVB43738.1"/>
    </source>
</evidence>
<accession>A0A382DZC0</accession>
<dbReference type="InterPro" id="IPR013149">
    <property type="entry name" value="ADH-like_C"/>
</dbReference>
<dbReference type="EMBL" id="UINC01041874">
    <property type="protein sequence ID" value="SVB43738.1"/>
    <property type="molecule type" value="Genomic_DNA"/>
</dbReference>
<organism evidence="2">
    <name type="scientific">marine metagenome</name>
    <dbReference type="NCBI Taxonomy" id="408172"/>
    <lineage>
        <taxon>unclassified sequences</taxon>
        <taxon>metagenomes</taxon>
        <taxon>ecological metagenomes</taxon>
    </lineage>
</organism>